<organism evidence="1 2">
    <name type="scientific">Puccinia graminis f. sp. tritici</name>
    <dbReference type="NCBI Taxonomy" id="56615"/>
    <lineage>
        <taxon>Eukaryota</taxon>
        <taxon>Fungi</taxon>
        <taxon>Dikarya</taxon>
        <taxon>Basidiomycota</taxon>
        <taxon>Pucciniomycotina</taxon>
        <taxon>Pucciniomycetes</taxon>
        <taxon>Pucciniales</taxon>
        <taxon>Pucciniaceae</taxon>
        <taxon>Puccinia</taxon>
    </lineage>
</organism>
<reference evidence="1 2" key="1">
    <citation type="submission" date="2019-05" db="EMBL/GenBank/DDBJ databases">
        <title>Emergence of the Ug99 lineage of the wheat stem rust pathogen through somatic hybridization.</title>
        <authorList>
            <person name="Li F."/>
            <person name="Upadhyaya N.M."/>
            <person name="Sperschneider J."/>
            <person name="Matny O."/>
            <person name="Nguyen-Phuc H."/>
            <person name="Mago R."/>
            <person name="Raley C."/>
            <person name="Miller M.E."/>
            <person name="Silverstein K.A.T."/>
            <person name="Henningsen E."/>
            <person name="Hirsch C.D."/>
            <person name="Visser B."/>
            <person name="Pretorius Z.A."/>
            <person name="Steffenson B.J."/>
            <person name="Schwessinger B."/>
            <person name="Dodds P.N."/>
            <person name="Figueroa M."/>
        </authorList>
    </citation>
    <scope>NUCLEOTIDE SEQUENCE [LARGE SCALE GENOMIC DNA]</scope>
    <source>
        <strain evidence="1 2">Ug99</strain>
    </source>
</reference>
<evidence type="ECO:0000313" key="1">
    <source>
        <dbReference type="EMBL" id="KAA1131649.1"/>
    </source>
</evidence>
<evidence type="ECO:0000313" key="2">
    <source>
        <dbReference type="Proteomes" id="UP000325313"/>
    </source>
</evidence>
<dbReference type="EMBL" id="VDEP01000103">
    <property type="protein sequence ID" value="KAA1131649.1"/>
    <property type="molecule type" value="Genomic_DNA"/>
</dbReference>
<accession>A0A5B0S298</accession>
<dbReference type="AlphaFoldDB" id="A0A5B0S298"/>
<gene>
    <name evidence="1" type="ORF">PGTUg99_034626</name>
</gene>
<name>A0A5B0S298_PUCGR</name>
<sequence length="84" mass="9556">MSLPSIRWLEFLSLASEPKLLQTLISYRCFEFDGTVGPRLLIKLNFDGIDCLLVILLSSACLHRIPCLLFQAIRNSRCSWPSNT</sequence>
<comment type="caution">
    <text evidence="1">The sequence shown here is derived from an EMBL/GenBank/DDBJ whole genome shotgun (WGS) entry which is preliminary data.</text>
</comment>
<proteinExistence type="predicted"/>
<dbReference type="Proteomes" id="UP000325313">
    <property type="component" value="Unassembled WGS sequence"/>
</dbReference>
<protein>
    <submittedName>
        <fullName evidence="1">Uncharacterized protein</fullName>
    </submittedName>
</protein>